<accession>A0A9D4CPT6</accession>
<reference evidence="1" key="1">
    <citation type="journal article" date="2019" name="bioRxiv">
        <title>The Genome of the Zebra Mussel, Dreissena polymorpha: A Resource for Invasive Species Research.</title>
        <authorList>
            <person name="McCartney M.A."/>
            <person name="Auch B."/>
            <person name="Kono T."/>
            <person name="Mallez S."/>
            <person name="Zhang Y."/>
            <person name="Obille A."/>
            <person name="Becker A."/>
            <person name="Abrahante J.E."/>
            <person name="Garbe J."/>
            <person name="Badalamenti J.P."/>
            <person name="Herman A."/>
            <person name="Mangelson H."/>
            <person name="Liachko I."/>
            <person name="Sullivan S."/>
            <person name="Sone E.D."/>
            <person name="Koren S."/>
            <person name="Silverstein K.A.T."/>
            <person name="Beckman K.B."/>
            <person name="Gohl D.M."/>
        </authorList>
    </citation>
    <scope>NUCLEOTIDE SEQUENCE</scope>
    <source>
        <strain evidence="1">Duluth1</strain>
        <tissue evidence="1">Whole animal</tissue>
    </source>
</reference>
<dbReference type="EMBL" id="JAIWYP010000012">
    <property type="protein sequence ID" value="KAH3728090.1"/>
    <property type="molecule type" value="Genomic_DNA"/>
</dbReference>
<dbReference type="AlphaFoldDB" id="A0A9D4CPT6"/>
<sequence>MTTARTYVCQQLTTTRIYESQQLKTTRTYESQQATTFRNYVCAYTYCQTARHDSEVGVKVAMVFLLTTTSRTSDMAGLEFEGTVLP</sequence>
<reference evidence="1" key="2">
    <citation type="submission" date="2020-11" db="EMBL/GenBank/DDBJ databases">
        <authorList>
            <person name="McCartney M.A."/>
            <person name="Auch B."/>
            <person name="Kono T."/>
            <person name="Mallez S."/>
            <person name="Becker A."/>
            <person name="Gohl D.M."/>
            <person name="Silverstein K.A.T."/>
            <person name="Koren S."/>
            <person name="Bechman K.B."/>
            <person name="Herman A."/>
            <person name="Abrahante J.E."/>
            <person name="Garbe J."/>
        </authorList>
    </citation>
    <scope>NUCLEOTIDE SEQUENCE</scope>
    <source>
        <strain evidence="1">Duluth1</strain>
        <tissue evidence="1">Whole animal</tissue>
    </source>
</reference>
<organism evidence="1 2">
    <name type="scientific">Dreissena polymorpha</name>
    <name type="common">Zebra mussel</name>
    <name type="synonym">Mytilus polymorpha</name>
    <dbReference type="NCBI Taxonomy" id="45954"/>
    <lineage>
        <taxon>Eukaryota</taxon>
        <taxon>Metazoa</taxon>
        <taxon>Spiralia</taxon>
        <taxon>Lophotrochozoa</taxon>
        <taxon>Mollusca</taxon>
        <taxon>Bivalvia</taxon>
        <taxon>Autobranchia</taxon>
        <taxon>Heteroconchia</taxon>
        <taxon>Euheterodonta</taxon>
        <taxon>Imparidentia</taxon>
        <taxon>Neoheterodontei</taxon>
        <taxon>Myida</taxon>
        <taxon>Dreissenoidea</taxon>
        <taxon>Dreissenidae</taxon>
        <taxon>Dreissena</taxon>
    </lineage>
</organism>
<proteinExistence type="predicted"/>
<protein>
    <submittedName>
        <fullName evidence="1">Uncharacterized protein</fullName>
    </submittedName>
</protein>
<name>A0A9D4CPT6_DREPO</name>
<keyword evidence="2" id="KW-1185">Reference proteome</keyword>
<dbReference type="Proteomes" id="UP000828390">
    <property type="component" value="Unassembled WGS sequence"/>
</dbReference>
<comment type="caution">
    <text evidence="1">The sequence shown here is derived from an EMBL/GenBank/DDBJ whole genome shotgun (WGS) entry which is preliminary data.</text>
</comment>
<evidence type="ECO:0000313" key="2">
    <source>
        <dbReference type="Proteomes" id="UP000828390"/>
    </source>
</evidence>
<gene>
    <name evidence="1" type="ORF">DPMN_054037</name>
</gene>
<evidence type="ECO:0000313" key="1">
    <source>
        <dbReference type="EMBL" id="KAH3728090.1"/>
    </source>
</evidence>